<dbReference type="GO" id="GO:0005634">
    <property type="term" value="C:nucleus"/>
    <property type="evidence" value="ECO:0007669"/>
    <property type="project" value="UniProtKB-SubCell"/>
</dbReference>
<feature type="compositionally biased region" description="Acidic residues" evidence="8">
    <location>
        <begin position="72"/>
        <end position="86"/>
    </location>
</feature>
<feature type="compositionally biased region" description="Low complexity" evidence="8">
    <location>
        <begin position="91"/>
        <end position="110"/>
    </location>
</feature>
<accession>A0A9Q1HX67</accession>
<keyword evidence="6 7" id="KW-0539">Nucleus</keyword>
<comment type="subcellular location">
    <subcellularLocation>
        <location evidence="1 7">Nucleus</location>
    </subcellularLocation>
</comment>
<dbReference type="CDD" id="cd12202">
    <property type="entry name" value="CASP8AP2"/>
    <property type="match status" value="1"/>
</dbReference>
<evidence type="ECO:0000256" key="2">
    <source>
        <dbReference type="ARBA" id="ARBA00022491"/>
    </source>
</evidence>
<evidence type="ECO:0000256" key="6">
    <source>
        <dbReference type="ARBA" id="ARBA00023242"/>
    </source>
</evidence>
<name>A0A9Q1HX67_CONCO</name>
<comment type="caution">
    <text evidence="9">The sequence shown here is derived from an EMBL/GenBank/DDBJ whole genome shotgun (WGS) entry which is preliminary data.</text>
</comment>
<feature type="compositionally biased region" description="Basic and acidic residues" evidence="8">
    <location>
        <begin position="538"/>
        <end position="551"/>
    </location>
</feature>
<dbReference type="SUPFAM" id="SSF46689">
    <property type="entry name" value="Homeodomain-like"/>
    <property type="match status" value="1"/>
</dbReference>
<dbReference type="FunFam" id="1.10.10.60:FF:000191">
    <property type="entry name" value="GON-4-like protein isoform X1"/>
    <property type="match status" value="1"/>
</dbReference>
<dbReference type="InterPro" id="IPR009057">
    <property type="entry name" value="Homeodomain-like_sf"/>
</dbReference>
<dbReference type="InterPro" id="IPR003822">
    <property type="entry name" value="PAH"/>
</dbReference>
<keyword evidence="4" id="KW-0805">Transcription regulation</keyword>
<sequence>MAAPRLVSCPQSEAPFGSLSNSPCPCRGPQVRPVEAQNGRQEISAGTPARDPPTSPKTDEVEPAEQGARGEQEEEEEEKGEEEQEGGDLGGALLALSESSASPASSAGSLEETEEEEGGGEGWDGLLTSTPQHSPQGKREGEGLGLDDIASEEEEVMSSASERSVLSVPELQETMEKLTLLASEGTVCDDVDSPNSLTAPPSPSSPRNSAEGEGLHAGEGPGEGGASQSAAAGGTLRPRGKGVGKGRGDGRHPRVSVNCSGHRELDGQDVSKQLLVESDEDTTSTDPLRESKDMAFAQAYLHRVCAALRDVPGKVEEFLRVLYVFEQGDGGRSSVELFGQLKRVLKDRPDLLWDFAAFLRPEQAEECGLLAEQQAFERSRHFLRQLEMSFGESPSHYSQVVRALQGGPGLSPAGLRELKAEIASLLKHHAHLQGEFWEFFDELHAHSTLAVRPGDTPPSEVGEGPTEGQERRGGARRPLRREKLPVSQEGEEPRKAGPMRARRKKKGSLGSNTHKATRRCGLSAPESSTPPPAGDPQKAQEEREDERREGETVEEERGEGAPAEASEEEEEEECEEGDVRPESSEVGEVGDAPSDAPAAHQTPLSPDPPVCAKNVSLTSTGQRVILWTREADRIILTTCQKKGANRSTFQAVSAQLGNKTANEVSLRFQELMDLFHRAARPDNAAGDTDQQSGSDDDPD</sequence>
<dbReference type="OrthoDB" id="6257037at2759"/>
<evidence type="ECO:0000256" key="8">
    <source>
        <dbReference type="SAM" id="MobiDB-lite"/>
    </source>
</evidence>
<evidence type="ECO:0000256" key="5">
    <source>
        <dbReference type="ARBA" id="ARBA00023163"/>
    </source>
</evidence>
<dbReference type="PANTHER" id="PTHR16088:SF3">
    <property type="entry name" value="GON-4-LIKE PROTEIN"/>
    <property type="match status" value="1"/>
</dbReference>
<dbReference type="Pfam" id="PF21227">
    <property type="entry name" value="Myb_DNA-binding_7"/>
    <property type="match status" value="1"/>
</dbReference>
<dbReference type="InterPro" id="IPR036600">
    <property type="entry name" value="PAH_sf"/>
</dbReference>
<dbReference type="Proteomes" id="UP001152803">
    <property type="component" value="Unassembled WGS sequence"/>
</dbReference>
<evidence type="ECO:0000256" key="3">
    <source>
        <dbReference type="ARBA" id="ARBA00022553"/>
    </source>
</evidence>
<dbReference type="GO" id="GO:0003712">
    <property type="term" value="F:transcription coregulator activity"/>
    <property type="evidence" value="ECO:0007669"/>
    <property type="project" value="TreeGrafter"/>
</dbReference>
<keyword evidence="3" id="KW-0597">Phosphoprotein</keyword>
<evidence type="ECO:0000256" key="4">
    <source>
        <dbReference type="ARBA" id="ARBA00023015"/>
    </source>
</evidence>
<dbReference type="EMBL" id="JAFJMO010000009">
    <property type="protein sequence ID" value="KAJ8267837.1"/>
    <property type="molecule type" value="Genomic_DNA"/>
</dbReference>
<evidence type="ECO:0000256" key="1">
    <source>
        <dbReference type="ARBA" id="ARBA00004123"/>
    </source>
</evidence>
<evidence type="ECO:0000256" key="7">
    <source>
        <dbReference type="PROSITE-ProRule" id="PRU00810"/>
    </source>
</evidence>
<dbReference type="InterPro" id="IPR052435">
    <property type="entry name" value="YY1-Transcr_Regul"/>
</dbReference>
<feature type="region of interest" description="Disordered" evidence="8">
    <location>
        <begin position="678"/>
        <end position="699"/>
    </location>
</feature>
<dbReference type="SUPFAM" id="SSF47762">
    <property type="entry name" value="PAH2 domain"/>
    <property type="match status" value="2"/>
</dbReference>
<keyword evidence="10" id="KW-1185">Reference proteome</keyword>
<proteinExistence type="predicted"/>
<organism evidence="9 10">
    <name type="scientific">Conger conger</name>
    <name type="common">Conger eel</name>
    <name type="synonym">Muraena conger</name>
    <dbReference type="NCBI Taxonomy" id="82655"/>
    <lineage>
        <taxon>Eukaryota</taxon>
        <taxon>Metazoa</taxon>
        <taxon>Chordata</taxon>
        <taxon>Craniata</taxon>
        <taxon>Vertebrata</taxon>
        <taxon>Euteleostomi</taxon>
        <taxon>Actinopterygii</taxon>
        <taxon>Neopterygii</taxon>
        <taxon>Teleostei</taxon>
        <taxon>Anguilliformes</taxon>
        <taxon>Congridae</taxon>
        <taxon>Conger</taxon>
    </lineage>
</organism>
<evidence type="ECO:0000313" key="10">
    <source>
        <dbReference type="Proteomes" id="UP001152803"/>
    </source>
</evidence>
<keyword evidence="2" id="KW-0678">Repressor</keyword>
<feature type="region of interest" description="Disordered" evidence="8">
    <location>
        <begin position="449"/>
        <end position="611"/>
    </location>
</feature>
<protein>
    <recommendedName>
        <fullName evidence="11">GON-4-like protein</fullName>
    </recommendedName>
</protein>
<gene>
    <name evidence="9" type="ORF">COCON_G00130090</name>
</gene>
<evidence type="ECO:0000313" key="9">
    <source>
        <dbReference type="EMBL" id="KAJ8267837.1"/>
    </source>
</evidence>
<dbReference type="Gene3D" id="1.20.1160.11">
    <property type="entry name" value="Paired amphipathic helix"/>
    <property type="match status" value="1"/>
</dbReference>
<dbReference type="Gene3D" id="1.10.10.60">
    <property type="entry name" value="Homeodomain-like"/>
    <property type="match status" value="1"/>
</dbReference>
<dbReference type="InterPro" id="IPR049257">
    <property type="entry name" value="Gon4l/CASP8AP2_myb-like"/>
</dbReference>
<feature type="compositionally biased region" description="Gly residues" evidence="8">
    <location>
        <begin position="215"/>
        <end position="225"/>
    </location>
</feature>
<dbReference type="PROSITE" id="PS51477">
    <property type="entry name" value="PAH"/>
    <property type="match status" value="1"/>
</dbReference>
<dbReference type="PANTHER" id="PTHR16088">
    <property type="entry name" value="YY1 ASSOCIATED PROTEIN-RELATED"/>
    <property type="match status" value="1"/>
</dbReference>
<dbReference type="GO" id="GO:0006355">
    <property type="term" value="P:regulation of DNA-templated transcription"/>
    <property type="evidence" value="ECO:0007669"/>
    <property type="project" value="InterPro"/>
</dbReference>
<feature type="region of interest" description="Disordered" evidence="8">
    <location>
        <begin position="1"/>
        <end position="263"/>
    </location>
</feature>
<reference evidence="9" key="1">
    <citation type="journal article" date="2023" name="Science">
        <title>Genome structures resolve the early diversification of teleost fishes.</title>
        <authorList>
            <person name="Parey E."/>
            <person name="Louis A."/>
            <person name="Montfort J."/>
            <person name="Bouchez O."/>
            <person name="Roques C."/>
            <person name="Iampietro C."/>
            <person name="Lluch J."/>
            <person name="Castinel A."/>
            <person name="Donnadieu C."/>
            <person name="Desvignes T."/>
            <person name="Floi Bucao C."/>
            <person name="Jouanno E."/>
            <person name="Wen M."/>
            <person name="Mejri S."/>
            <person name="Dirks R."/>
            <person name="Jansen H."/>
            <person name="Henkel C."/>
            <person name="Chen W.J."/>
            <person name="Zahm M."/>
            <person name="Cabau C."/>
            <person name="Klopp C."/>
            <person name="Thompson A.W."/>
            <person name="Robinson-Rechavi M."/>
            <person name="Braasch I."/>
            <person name="Lecointre G."/>
            <person name="Bobe J."/>
            <person name="Postlethwait J.H."/>
            <person name="Berthelot C."/>
            <person name="Roest Crollius H."/>
            <person name="Guiguen Y."/>
        </authorList>
    </citation>
    <scope>NUCLEOTIDE SEQUENCE</scope>
    <source>
        <strain evidence="9">Concon-B</strain>
    </source>
</reference>
<dbReference type="Pfam" id="PF02671">
    <property type="entry name" value="PAH"/>
    <property type="match status" value="1"/>
</dbReference>
<dbReference type="AlphaFoldDB" id="A0A9Q1HX67"/>
<keyword evidence="5" id="KW-0804">Transcription</keyword>
<evidence type="ECO:0008006" key="11">
    <source>
        <dbReference type="Google" id="ProtNLM"/>
    </source>
</evidence>
<feature type="compositionally biased region" description="Acidic residues" evidence="8">
    <location>
        <begin position="565"/>
        <end position="576"/>
    </location>
</feature>